<gene>
    <name evidence="2" type="ORF">AVDCRST_MAG04-421</name>
</gene>
<organism evidence="2">
    <name type="scientific">uncultured Acetobacteraceae bacterium</name>
    <dbReference type="NCBI Taxonomy" id="169975"/>
    <lineage>
        <taxon>Bacteria</taxon>
        <taxon>Pseudomonadati</taxon>
        <taxon>Pseudomonadota</taxon>
        <taxon>Alphaproteobacteria</taxon>
        <taxon>Acetobacterales</taxon>
        <taxon>Acetobacteraceae</taxon>
        <taxon>environmental samples</taxon>
    </lineage>
</organism>
<dbReference type="EMBL" id="CADCTL010000030">
    <property type="protein sequence ID" value="CAA9216717.1"/>
    <property type="molecule type" value="Genomic_DNA"/>
</dbReference>
<feature type="non-terminal residue" evidence="2">
    <location>
        <position position="1"/>
    </location>
</feature>
<evidence type="ECO:0000256" key="1">
    <source>
        <dbReference type="SAM" id="MobiDB-lite"/>
    </source>
</evidence>
<feature type="compositionally biased region" description="Basic and acidic residues" evidence="1">
    <location>
        <begin position="1"/>
        <end position="14"/>
    </location>
</feature>
<protein>
    <submittedName>
        <fullName evidence="2">Uncharacterized protein</fullName>
    </submittedName>
</protein>
<dbReference type="AlphaFoldDB" id="A0A6J4H6Y7"/>
<proteinExistence type="predicted"/>
<accession>A0A6J4H6Y7</accession>
<feature type="non-terminal residue" evidence="2">
    <location>
        <position position="54"/>
    </location>
</feature>
<reference evidence="2" key="1">
    <citation type="submission" date="2020-02" db="EMBL/GenBank/DDBJ databases">
        <authorList>
            <person name="Meier V. D."/>
        </authorList>
    </citation>
    <scope>NUCLEOTIDE SEQUENCE</scope>
    <source>
        <strain evidence="2">AVDCRST_MAG04</strain>
    </source>
</reference>
<feature type="region of interest" description="Disordered" evidence="1">
    <location>
        <begin position="1"/>
        <end position="54"/>
    </location>
</feature>
<evidence type="ECO:0000313" key="2">
    <source>
        <dbReference type="EMBL" id="CAA9216717.1"/>
    </source>
</evidence>
<name>A0A6J4H6Y7_9PROT</name>
<sequence>ERPPRPECDRRGEPGADLPPVASTAPVRRRTGAWPQTRRRSCNRAGLRSGASGL</sequence>
<feature type="compositionally biased region" description="Basic residues" evidence="1">
    <location>
        <begin position="27"/>
        <end position="42"/>
    </location>
</feature>